<proteinExistence type="predicted"/>
<reference evidence="1 2" key="1">
    <citation type="submission" date="2016-01" db="EMBL/GenBank/DDBJ databases">
        <title>Complete Genome Sequence of Paenibacillus yonginensis DCY84, a novel Plant Growth-Promoting Bacteria with Elicitation of Induced Systemic Resistance.</title>
        <authorList>
            <person name="Kim Y.J."/>
            <person name="Yang D.C."/>
            <person name="Sukweenadhi J."/>
        </authorList>
    </citation>
    <scope>NUCLEOTIDE SEQUENCE [LARGE SCALE GENOMIC DNA]</scope>
    <source>
        <strain evidence="1 2">DCY84</strain>
    </source>
</reference>
<name>A0A1B1N180_9BACL</name>
<keyword evidence="2" id="KW-1185">Reference proteome</keyword>
<dbReference type="STRING" id="1462996.AWM70_11730"/>
<dbReference type="AlphaFoldDB" id="A0A1B1N180"/>
<dbReference type="Proteomes" id="UP000092573">
    <property type="component" value="Chromosome"/>
</dbReference>
<dbReference type="EMBL" id="CP014167">
    <property type="protein sequence ID" value="ANS75190.1"/>
    <property type="molecule type" value="Genomic_DNA"/>
</dbReference>
<evidence type="ECO:0000313" key="1">
    <source>
        <dbReference type="EMBL" id="ANS75190.1"/>
    </source>
</evidence>
<evidence type="ECO:0000313" key="2">
    <source>
        <dbReference type="Proteomes" id="UP000092573"/>
    </source>
</evidence>
<protein>
    <submittedName>
        <fullName evidence="1">Uncharacterized protein</fullName>
    </submittedName>
</protein>
<dbReference type="KEGG" id="pyg:AWM70_11730"/>
<gene>
    <name evidence="1" type="ORF">AWM70_11730</name>
</gene>
<sequence>MYYSYSMQIMREYQEAVRSLFGNGNMEEIDANKLIEFTKKYSRVISRKAKRDFTEEDAITYAFTSLGIDILEAAIESEIQIKIIPPDRVVALQAKKRTGFLQSILADRPYTFSHHGSNGKANRQYIASPFHDHDRQYLYVIVLDEEIIIDPDFDEILSFTADGFESQLQKCFQKVYNRS</sequence>
<organism evidence="1 2">
    <name type="scientific">Paenibacillus yonginensis</name>
    <dbReference type="NCBI Taxonomy" id="1462996"/>
    <lineage>
        <taxon>Bacteria</taxon>
        <taxon>Bacillati</taxon>
        <taxon>Bacillota</taxon>
        <taxon>Bacilli</taxon>
        <taxon>Bacillales</taxon>
        <taxon>Paenibacillaceae</taxon>
        <taxon>Paenibacillus</taxon>
    </lineage>
</organism>
<accession>A0A1B1N180</accession>